<evidence type="ECO:0000313" key="2">
    <source>
        <dbReference type="EMBL" id="GLD45587.1"/>
    </source>
</evidence>
<gene>
    <name evidence="2" type="ORF">AKAME5_000008000</name>
</gene>
<proteinExistence type="predicted"/>
<dbReference type="AlphaFoldDB" id="A0AAD3QUV8"/>
<comment type="caution">
    <text evidence="2">The sequence shown here is derived from an EMBL/GenBank/DDBJ whole genome shotgun (WGS) entry which is preliminary data.</text>
</comment>
<feature type="compositionally biased region" description="Basic and acidic residues" evidence="1">
    <location>
        <begin position="52"/>
        <end position="62"/>
    </location>
</feature>
<name>A0AAD3QUV8_LATJO</name>
<sequence>MCDVLSHLPDHNYWRREPHRSQTSTSTSEVFMHCLDDDIILLTVRLVPPRSVSERPAGERQQEIQPLQEPVEDDVTPLPLWPSPYGLQPGGLPPSAFNAVAEMLMAWLTDSIQPGDVSLLQGTDLVWRSSVL</sequence>
<organism evidence="2 3">
    <name type="scientific">Lates japonicus</name>
    <name type="common">Japanese lates</name>
    <dbReference type="NCBI Taxonomy" id="270547"/>
    <lineage>
        <taxon>Eukaryota</taxon>
        <taxon>Metazoa</taxon>
        <taxon>Chordata</taxon>
        <taxon>Craniata</taxon>
        <taxon>Vertebrata</taxon>
        <taxon>Euteleostomi</taxon>
        <taxon>Actinopterygii</taxon>
        <taxon>Neopterygii</taxon>
        <taxon>Teleostei</taxon>
        <taxon>Neoteleostei</taxon>
        <taxon>Acanthomorphata</taxon>
        <taxon>Carangaria</taxon>
        <taxon>Carangaria incertae sedis</taxon>
        <taxon>Centropomidae</taxon>
        <taxon>Lates</taxon>
    </lineage>
</organism>
<dbReference type="Proteomes" id="UP001279410">
    <property type="component" value="Unassembled WGS sequence"/>
</dbReference>
<reference evidence="2" key="1">
    <citation type="submission" date="2022-08" db="EMBL/GenBank/DDBJ databases">
        <title>Genome sequencing of akame (Lates japonicus).</title>
        <authorList>
            <person name="Hashiguchi Y."/>
            <person name="Takahashi H."/>
        </authorList>
    </citation>
    <scope>NUCLEOTIDE SEQUENCE</scope>
    <source>
        <strain evidence="2">Kochi</strain>
    </source>
</reference>
<feature type="region of interest" description="Disordered" evidence="1">
    <location>
        <begin position="51"/>
        <end position="82"/>
    </location>
</feature>
<dbReference type="EMBL" id="BRZM01000001">
    <property type="protein sequence ID" value="GLD45587.1"/>
    <property type="molecule type" value="Genomic_DNA"/>
</dbReference>
<protein>
    <submittedName>
        <fullName evidence="2">Uncharacterized protein</fullName>
    </submittedName>
</protein>
<evidence type="ECO:0000313" key="3">
    <source>
        <dbReference type="Proteomes" id="UP001279410"/>
    </source>
</evidence>
<accession>A0AAD3QUV8</accession>
<keyword evidence="3" id="KW-1185">Reference proteome</keyword>
<evidence type="ECO:0000256" key="1">
    <source>
        <dbReference type="SAM" id="MobiDB-lite"/>
    </source>
</evidence>